<dbReference type="Pfam" id="PF04484">
    <property type="entry name" value="QWRF"/>
    <property type="match status" value="1"/>
</dbReference>
<evidence type="ECO:0000313" key="4">
    <source>
        <dbReference type="Proteomes" id="UP000663760"/>
    </source>
</evidence>
<dbReference type="EMBL" id="LR746266">
    <property type="protein sequence ID" value="CAA7393580.1"/>
    <property type="molecule type" value="Genomic_DNA"/>
</dbReference>
<dbReference type="OrthoDB" id="1924320at2759"/>
<feature type="compositionally biased region" description="Low complexity" evidence="2">
    <location>
        <begin position="63"/>
        <end position="95"/>
    </location>
</feature>
<name>A0A7I8K7G3_SPIIN</name>
<feature type="compositionally biased region" description="Basic and acidic residues" evidence="2">
    <location>
        <begin position="126"/>
        <end position="142"/>
    </location>
</feature>
<feature type="compositionally biased region" description="Basic and acidic residues" evidence="2">
    <location>
        <begin position="207"/>
        <end position="231"/>
    </location>
</feature>
<dbReference type="PANTHER" id="PTHR31807:SF2">
    <property type="entry name" value="PROTEIN SNOWY COTYLEDON 3"/>
    <property type="match status" value="1"/>
</dbReference>
<dbReference type="GO" id="GO:0005880">
    <property type="term" value="C:nuclear microtubule"/>
    <property type="evidence" value="ECO:0007669"/>
    <property type="project" value="TreeGrafter"/>
</dbReference>
<dbReference type="GO" id="GO:0051225">
    <property type="term" value="P:spindle assembly"/>
    <property type="evidence" value="ECO:0007669"/>
    <property type="project" value="TreeGrafter"/>
</dbReference>
<feature type="region of interest" description="Disordered" evidence="2">
    <location>
        <begin position="1"/>
        <end position="158"/>
    </location>
</feature>
<feature type="compositionally biased region" description="Low complexity" evidence="2">
    <location>
        <begin position="1"/>
        <end position="15"/>
    </location>
</feature>
<dbReference type="PANTHER" id="PTHR31807">
    <property type="entry name" value="AUGMIN FAMILY MEMBER"/>
    <property type="match status" value="1"/>
</dbReference>
<dbReference type="Proteomes" id="UP000663760">
    <property type="component" value="Chromosome 3"/>
</dbReference>
<proteinExistence type="inferred from homology"/>
<protein>
    <submittedName>
        <fullName evidence="3">Uncharacterized protein</fullName>
    </submittedName>
</protein>
<feature type="compositionally biased region" description="Polar residues" evidence="2">
    <location>
        <begin position="382"/>
        <end position="395"/>
    </location>
</feature>
<reference evidence="3" key="1">
    <citation type="submission" date="2020-02" db="EMBL/GenBank/DDBJ databases">
        <authorList>
            <person name="Scholz U."/>
            <person name="Mascher M."/>
            <person name="Fiebig A."/>
        </authorList>
    </citation>
    <scope>NUCLEOTIDE SEQUENCE</scope>
</reference>
<dbReference type="AlphaFoldDB" id="A0A7I8K7G3"/>
<feature type="compositionally biased region" description="Low complexity" evidence="2">
    <location>
        <begin position="284"/>
        <end position="303"/>
    </location>
</feature>
<gene>
    <name evidence="3" type="ORF">SI8410_03004310</name>
</gene>
<feature type="compositionally biased region" description="Polar residues" evidence="2">
    <location>
        <begin position="146"/>
        <end position="158"/>
    </location>
</feature>
<dbReference type="GO" id="GO:0008017">
    <property type="term" value="F:microtubule binding"/>
    <property type="evidence" value="ECO:0007669"/>
    <property type="project" value="TreeGrafter"/>
</dbReference>
<sequence>MVAVIPAAPAAAAAAQPRNSKSPSIVREDLPVPSRPPLNPSEKDNAAVLRRPRIKEVTSRYLSSYSSPSSSTTSTSSSSSGGTGAKTTTSSSSSSHFRRFPSPLPTSRPSTPSSTLPRSTGPKRSQSVDRTRPATPRSDHGRLNNVAATETSSASKDLCTTTRSLSVSFQGGSFFYQTSKAKSAMLNPTRKSTPERRRTATTPVRNNRMDGDGKDVRDHQSENSRPVEHHRWPAARTKQSNTLTRSLDYSSEKKDSMFASTRLLQQSMMLDEGRRASFDVGDLSASSDTDSVSSGSNSGAHESYIPSRARVTPRGINVPARFWQENNSRLRRVADFGSPFASPLPRTSSALKLVPIRKSLVDGLPLSPSTILSPLRGPIRPSSPNKVASSPSRGITSPLRMRNNFQVGGSVTIGQPGIAPSMIDFASELRRSRKGEIRIEEAHLLRLLHNQHLQWRYVNARANSSQSVQKLTAEKILYSGSMTIADMRDTIRMKKIKLHMLVENMKLSSILRGQMAYLEEWSLLDREHSGSLSGAIEALKGSTLRLPVVGGARADIQDVKDAVGSAVDVMQAMGSSIRSALSKVEGTCSLVCELAKVAAQEQALLDQSRDLLCTVAAMHVKQCSLQGHLQQQRRRAAWTRR</sequence>
<feature type="region of interest" description="Disordered" evidence="2">
    <location>
        <begin position="184"/>
        <end position="248"/>
    </location>
</feature>
<evidence type="ECO:0000313" key="3">
    <source>
        <dbReference type="EMBL" id="CAA7393580.1"/>
    </source>
</evidence>
<organism evidence="3 4">
    <name type="scientific">Spirodela intermedia</name>
    <name type="common">Intermediate duckweed</name>
    <dbReference type="NCBI Taxonomy" id="51605"/>
    <lineage>
        <taxon>Eukaryota</taxon>
        <taxon>Viridiplantae</taxon>
        <taxon>Streptophyta</taxon>
        <taxon>Embryophyta</taxon>
        <taxon>Tracheophyta</taxon>
        <taxon>Spermatophyta</taxon>
        <taxon>Magnoliopsida</taxon>
        <taxon>Liliopsida</taxon>
        <taxon>Araceae</taxon>
        <taxon>Lemnoideae</taxon>
        <taxon>Spirodela</taxon>
    </lineage>
</organism>
<dbReference type="GO" id="GO:0005737">
    <property type="term" value="C:cytoplasm"/>
    <property type="evidence" value="ECO:0007669"/>
    <property type="project" value="TreeGrafter"/>
</dbReference>
<keyword evidence="4" id="KW-1185">Reference proteome</keyword>
<evidence type="ECO:0000256" key="1">
    <source>
        <dbReference type="ARBA" id="ARBA00010016"/>
    </source>
</evidence>
<feature type="compositionally biased region" description="Low complexity" evidence="2">
    <location>
        <begin position="105"/>
        <end position="120"/>
    </location>
</feature>
<comment type="similarity">
    <text evidence="1">Belongs to the QWRF family.</text>
</comment>
<dbReference type="InterPro" id="IPR007573">
    <property type="entry name" value="QWRF"/>
</dbReference>
<accession>A0A7I8K7G3</accession>
<evidence type="ECO:0000256" key="2">
    <source>
        <dbReference type="SAM" id="MobiDB-lite"/>
    </source>
</evidence>
<feature type="region of interest" description="Disordered" evidence="2">
    <location>
        <begin position="281"/>
        <end position="308"/>
    </location>
</feature>
<feature type="compositionally biased region" description="Polar residues" evidence="2">
    <location>
        <begin position="237"/>
        <end position="248"/>
    </location>
</feature>
<feature type="region of interest" description="Disordered" evidence="2">
    <location>
        <begin position="375"/>
        <end position="400"/>
    </location>
</feature>